<name>A0A5Y3MP25_SALER</name>
<gene>
    <name evidence="1" type="ORF">DN310_10045</name>
</gene>
<proteinExistence type="predicted"/>
<evidence type="ECO:0008006" key="2">
    <source>
        <dbReference type="Google" id="ProtNLM"/>
    </source>
</evidence>
<dbReference type="Proteomes" id="UP000839598">
    <property type="component" value="Unassembled WGS sequence"/>
</dbReference>
<organism evidence="1">
    <name type="scientific">Salmonella enterica subsp. salamae</name>
    <dbReference type="NCBI Taxonomy" id="59202"/>
    <lineage>
        <taxon>Bacteria</taxon>
        <taxon>Pseudomonadati</taxon>
        <taxon>Pseudomonadota</taxon>
        <taxon>Gammaproteobacteria</taxon>
        <taxon>Enterobacterales</taxon>
        <taxon>Enterobacteriaceae</taxon>
        <taxon>Salmonella</taxon>
    </lineage>
</organism>
<sequence length="129" mass="14744">MGRNSSGLHLEVAGWISERGEAACVYDVVKQFGVTVRQATGLLSSVVTDSAIETQTGLIIPDRPSGRYNGKYVRTVRVLSIDYEIISRRRKTHRFHNYHAKSHQPETDGEMSCAEKWEWVIRNAIRRKR</sequence>
<dbReference type="EMBL" id="AAIVAV010000008">
    <property type="protein sequence ID" value="ECI4009659.1"/>
    <property type="molecule type" value="Genomic_DNA"/>
</dbReference>
<accession>A0A5Y3MP25</accession>
<reference evidence="1" key="1">
    <citation type="submission" date="2018-06" db="EMBL/GenBank/DDBJ databases">
        <authorList>
            <person name="Ashton P.M."/>
            <person name="Dallman T."/>
            <person name="Nair S."/>
            <person name="De Pinna E."/>
            <person name="Peters T."/>
            <person name="Grant K."/>
        </authorList>
    </citation>
    <scope>NUCLEOTIDE SEQUENCE [LARGE SCALE GENOMIC DNA]</scope>
    <source>
        <strain evidence="1">275803</strain>
    </source>
</reference>
<comment type="caution">
    <text evidence="1">The sequence shown here is derived from an EMBL/GenBank/DDBJ whole genome shotgun (WGS) entry which is preliminary data.</text>
</comment>
<evidence type="ECO:0000313" key="1">
    <source>
        <dbReference type="EMBL" id="ECI4009659.1"/>
    </source>
</evidence>
<dbReference type="AlphaFoldDB" id="A0A5Y3MP25"/>
<protein>
    <recommendedName>
        <fullName evidence="2">CaiF/GrlA family transcriptional regulator</fullName>
    </recommendedName>
</protein>